<dbReference type="Gene3D" id="3.40.50.2300">
    <property type="match status" value="1"/>
</dbReference>
<evidence type="ECO:0000313" key="17">
    <source>
        <dbReference type="Proteomes" id="UP000323142"/>
    </source>
</evidence>
<keyword evidence="4 10" id="KW-0597">Phosphoprotein</keyword>
<dbReference type="PROSITE" id="PS50109">
    <property type="entry name" value="HIS_KIN"/>
    <property type="match status" value="1"/>
</dbReference>
<feature type="domain" description="HPt" evidence="15">
    <location>
        <begin position="1"/>
        <end position="100"/>
    </location>
</feature>
<keyword evidence="6 16" id="KW-0418">Kinase</keyword>
<feature type="compositionally biased region" description="Basic and acidic residues" evidence="11">
    <location>
        <begin position="212"/>
        <end position="234"/>
    </location>
</feature>
<gene>
    <name evidence="16" type="ORF">F0L46_17950</name>
</gene>
<dbReference type="SMART" id="SM00387">
    <property type="entry name" value="HATPase_c"/>
    <property type="match status" value="1"/>
</dbReference>
<dbReference type="SMART" id="SM00073">
    <property type="entry name" value="HPT"/>
    <property type="match status" value="1"/>
</dbReference>
<dbReference type="SUPFAM" id="SSF52172">
    <property type="entry name" value="CheY-like"/>
    <property type="match status" value="1"/>
</dbReference>
<evidence type="ECO:0000256" key="11">
    <source>
        <dbReference type="SAM" id="MobiDB-lite"/>
    </source>
</evidence>
<reference evidence="16 17" key="1">
    <citation type="submission" date="2019-09" db="EMBL/GenBank/DDBJ databases">
        <title>Salinarimonas rosea gen. nov., sp. nov., a new member of the a-2 subgroup of the Proteobacteria.</title>
        <authorList>
            <person name="Liu J."/>
        </authorList>
    </citation>
    <scope>NUCLEOTIDE SEQUENCE [LARGE SCALE GENOMIC DNA]</scope>
    <source>
        <strain evidence="16 17">BN140002</strain>
    </source>
</reference>
<dbReference type="OrthoDB" id="9803176at2"/>
<dbReference type="RefSeq" id="WP_149820067.1">
    <property type="nucleotide sequence ID" value="NZ_VUOA01000033.1"/>
</dbReference>
<dbReference type="PROSITE" id="PS50110">
    <property type="entry name" value="RESPONSE_REGULATORY"/>
    <property type="match status" value="1"/>
</dbReference>
<evidence type="ECO:0000259" key="12">
    <source>
        <dbReference type="PROSITE" id="PS50109"/>
    </source>
</evidence>
<dbReference type="GO" id="GO:0000155">
    <property type="term" value="F:phosphorelay sensor kinase activity"/>
    <property type="evidence" value="ECO:0007669"/>
    <property type="project" value="InterPro"/>
</dbReference>
<dbReference type="InterPro" id="IPR004358">
    <property type="entry name" value="Sig_transdc_His_kin-like_C"/>
</dbReference>
<dbReference type="SUPFAM" id="SSF47226">
    <property type="entry name" value="Histidine-containing phosphotransfer domain, HPT domain"/>
    <property type="match status" value="1"/>
</dbReference>
<evidence type="ECO:0000259" key="14">
    <source>
        <dbReference type="PROSITE" id="PS50851"/>
    </source>
</evidence>
<dbReference type="AlphaFoldDB" id="A0A5B2V9L9"/>
<evidence type="ECO:0000256" key="10">
    <source>
        <dbReference type="PROSITE-ProRule" id="PRU00169"/>
    </source>
</evidence>
<dbReference type="GO" id="GO:0005737">
    <property type="term" value="C:cytoplasm"/>
    <property type="evidence" value="ECO:0007669"/>
    <property type="project" value="InterPro"/>
</dbReference>
<comment type="catalytic activity">
    <reaction evidence="1">
        <text>ATP + protein L-histidine = ADP + protein N-phospho-L-histidine.</text>
        <dbReference type="EC" id="2.7.13.3"/>
    </reaction>
</comment>
<dbReference type="CDD" id="cd00731">
    <property type="entry name" value="CheA_reg"/>
    <property type="match status" value="1"/>
</dbReference>
<dbReference type="InterPro" id="IPR011006">
    <property type="entry name" value="CheY-like_superfamily"/>
</dbReference>
<feature type="domain" description="CheW-like" evidence="14">
    <location>
        <begin position="496"/>
        <end position="634"/>
    </location>
</feature>
<keyword evidence="7" id="KW-0902">Two-component regulatory system</keyword>
<keyword evidence="5" id="KW-0808">Transferase</keyword>
<feature type="modified residue" description="Phosphohistidine" evidence="9">
    <location>
        <position position="44"/>
    </location>
</feature>
<dbReference type="InterPro" id="IPR005467">
    <property type="entry name" value="His_kinase_dom"/>
</dbReference>
<feature type="modified residue" description="4-aspartylphosphate" evidence="10">
    <location>
        <position position="851"/>
    </location>
</feature>
<evidence type="ECO:0000256" key="3">
    <source>
        <dbReference type="ARBA" id="ARBA00021495"/>
    </source>
</evidence>
<dbReference type="CDD" id="cd00088">
    <property type="entry name" value="HPT"/>
    <property type="match status" value="1"/>
</dbReference>
<evidence type="ECO:0000256" key="8">
    <source>
        <dbReference type="ARBA" id="ARBA00035100"/>
    </source>
</evidence>
<keyword evidence="17" id="KW-1185">Reference proteome</keyword>
<dbReference type="InterPro" id="IPR003594">
    <property type="entry name" value="HATPase_dom"/>
</dbReference>
<dbReference type="InterPro" id="IPR036890">
    <property type="entry name" value="HATPase_C_sf"/>
</dbReference>
<dbReference type="Proteomes" id="UP000323142">
    <property type="component" value="Unassembled WGS sequence"/>
</dbReference>
<dbReference type="Pfam" id="PF02895">
    <property type="entry name" value="H-kinase_dim"/>
    <property type="match status" value="1"/>
</dbReference>
<dbReference type="SMART" id="SM00260">
    <property type="entry name" value="CheW"/>
    <property type="match status" value="1"/>
</dbReference>
<dbReference type="PANTHER" id="PTHR43395:SF1">
    <property type="entry name" value="CHEMOTAXIS PROTEIN CHEA"/>
    <property type="match status" value="1"/>
</dbReference>
<evidence type="ECO:0000256" key="2">
    <source>
        <dbReference type="ARBA" id="ARBA00012438"/>
    </source>
</evidence>
<dbReference type="Gene3D" id="1.20.120.160">
    <property type="entry name" value="HPT domain"/>
    <property type="match status" value="1"/>
</dbReference>
<evidence type="ECO:0000259" key="13">
    <source>
        <dbReference type="PROSITE" id="PS50110"/>
    </source>
</evidence>
<dbReference type="Pfam" id="PF01584">
    <property type="entry name" value="CheW"/>
    <property type="match status" value="2"/>
</dbReference>
<dbReference type="Gene3D" id="3.30.565.10">
    <property type="entry name" value="Histidine kinase-like ATPase, C-terminal domain"/>
    <property type="match status" value="1"/>
</dbReference>
<dbReference type="PANTHER" id="PTHR43395">
    <property type="entry name" value="SENSOR HISTIDINE KINASE CHEA"/>
    <property type="match status" value="1"/>
</dbReference>
<dbReference type="SUPFAM" id="SSF50341">
    <property type="entry name" value="CheW-like"/>
    <property type="match status" value="2"/>
</dbReference>
<dbReference type="FunFam" id="3.30.565.10:FF:000016">
    <property type="entry name" value="Chemotaxis protein CheA, putative"/>
    <property type="match status" value="1"/>
</dbReference>
<dbReference type="InterPro" id="IPR001789">
    <property type="entry name" value="Sig_transdc_resp-reg_receiver"/>
</dbReference>
<protein>
    <recommendedName>
        <fullName evidence="3">Chemotaxis protein CheA</fullName>
        <ecNumber evidence="2">2.7.13.3</ecNumber>
    </recommendedName>
</protein>
<dbReference type="InterPro" id="IPR002545">
    <property type="entry name" value="CheW-lke_dom"/>
</dbReference>
<dbReference type="CDD" id="cd16916">
    <property type="entry name" value="HATPase_CheA-like"/>
    <property type="match status" value="1"/>
</dbReference>
<dbReference type="SMART" id="SM01231">
    <property type="entry name" value="H-kinase_dim"/>
    <property type="match status" value="1"/>
</dbReference>
<dbReference type="SUPFAM" id="SSF55874">
    <property type="entry name" value="ATPase domain of HSP90 chaperone/DNA topoisomerase II/histidine kinase"/>
    <property type="match status" value="1"/>
</dbReference>
<comment type="caution">
    <text evidence="16">The sequence shown here is derived from an EMBL/GenBank/DDBJ whole genome shotgun (WGS) entry which is preliminary data.</text>
</comment>
<comment type="function">
    <text evidence="8">Involved in the transmission of sensory signals from the chemoreceptors to the flagellar motors. CheA is autophosphorylated; it can transfer its phosphate group to either CheB or CheY.</text>
</comment>
<dbReference type="Pfam" id="PF00072">
    <property type="entry name" value="Response_reg"/>
    <property type="match status" value="1"/>
</dbReference>
<dbReference type="Gene3D" id="2.40.50.180">
    <property type="entry name" value="CheA-289, Domain 4"/>
    <property type="match status" value="1"/>
</dbReference>
<dbReference type="Pfam" id="PF01627">
    <property type="entry name" value="Hpt"/>
    <property type="match status" value="1"/>
</dbReference>
<evidence type="ECO:0000256" key="7">
    <source>
        <dbReference type="ARBA" id="ARBA00023012"/>
    </source>
</evidence>
<sequence length="924" mass="99675">MDDLLREFLTETAEHLDVVDVELVRFEQDPNNETILRNIFRLVHTIKGTCGFLGLPRLEALAHAAETLMGKFRDGMPVTTAAVTLILATLDRVKEILAELERTAAEPEGIDGDLIGELERLALAPPEAAPPAPAPAKAPEPKPSLLDQMVLQVLERPLKPGEVSLDDLERAFMETEVDETPLPPLPAPAAAHAPDAFDEPPAPPAEMPKPAPRPEPKAAEPKVAEPRSAERASEGGEAVAEGVSKVQTIRVNVDTLEHLMTMVSELVLTRNQLLEIARREDDSSYKVPLQRLSHVTAELQEGVMKTRMQPIGTAWQKLPRVIRDLSSELNKKIELVMQGAETELDRQVLEVIKDPLTHMIRNSADHGIETALERKAAGKPERGTIRLNAYHEGGTITIEISDDGRGLDFSAIRRKAVERNVASEAEVERMSEAQVAKFIFHPGFSTAKAVTAVSGRGVGMDVVKTNIELIGGTIEIRSEPGRGTVFTIKIPLTLAIVAALIVSARDQRFAIPQVAVLELVRVKPGSDHTIERINGTPVLRLRDRLLPIVPISKVLGLPGAEAETGDEGFVVVSQVGRQRFGILVDGVFHTEEIVVKPMSSKLRHIQLFSGNTILGDGAVVLIIDPNGVAKMVGSGTGENQFGADESAEQVQAEIDENVTLLVFRGGGQSHKAVPLSLVTRLEEVDASKIEWVGGRPLIQYRGKLMPLVPADPELAIRREGSQALVVFSDGDRSMGLVVDEIVDIVDDRLDIELVADRSDLVGSAVIRGRATEIVNIAHYLPLAHDDWSAGGPARSTSASRNVLLVDDSAFFRDMLTPVLKAAGYRVVTAGSAEEALNILGSNLRLDVLVTDVEMPGRDGFQLVEAMRAGGRNADLPVIALSAGVTPDIVDRARKLGIGDFVAKFDRSGLVAALAETQPALGEAA</sequence>
<dbReference type="InterPro" id="IPR037006">
    <property type="entry name" value="CheA-like_homodim_sf"/>
</dbReference>
<evidence type="ECO:0000256" key="5">
    <source>
        <dbReference type="ARBA" id="ARBA00022679"/>
    </source>
</evidence>
<reference evidence="16 17" key="2">
    <citation type="submission" date="2019-09" db="EMBL/GenBank/DDBJ databases">
        <authorList>
            <person name="Jin C."/>
        </authorList>
    </citation>
    <scope>NUCLEOTIDE SEQUENCE [LARGE SCALE GENOMIC DNA]</scope>
    <source>
        <strain evidence="16 17">BN140002</strain>
    </source>
</reference>
<dbReference type="SMART" id="SM00448">
    <property type="entry name" value="REC"/>
    <property type="match status" value="1"/>
</dbReference>
<feature type="domain" description="CheW-like" evidence="14">
    <location>
        <begin position="657"/>
        <end position="785"/>
    </location>
</feature>
<evidence type="ECO:0000259" key="15">
    <source>
        <dbReference type="PROSITE" id="PS50894"/>
    </source>
</evidence>
<dbReference type="GO" id="GO:0006935">
    <property type="term" value="P:chemotaxis"/>
    <property type="evidence" value="ECO:0007669"/>
    <property type="project" value="InterPro"/>
</dbReference>
<name>A0A5B2V9L9_9HYPH</name>
<dbReference type="PRINTS" id="PR00344">
    <property type="entry name" value="BCTRLSENSOR"/>
</dbReference>
<dbReference type="InterPro" id="IPR051315">
    <property type="entry name" value="Bact_Chemotaxis_CheA"/>
</dbReference>
<dbReference type="InterPro" id="IPR036641">
    <property type="entry name" value="HPT_dom_sf"/>
</dbReference>
<evidence type="ECO:0000256" key="6">
    <source>
        <dbReference type="ARBA" id="ARBA00022777"/>
    </source>
</evidence>
<dbReference type="InterPro" id="IPR036097">
    <property type="entry name" value="HisK_dim/P_sf"/>
</dbReference>
<dbReference type="EC" id="2.7.13.3" evidence="2"/>
<dbReference type="PROSITE" id="PS50894">
    <property type="entry name" value="HPT"/>
    <property type="match status" value="1"/>
</dbReference>
<evidence type="ECO:0000256" key="9">
    <source>
        <dbReference type="PROSITE-ProRule" id="PRU00110"/>
    </source>
</evidence>
<evidence type="ECO:0000313" key="16">
    <source>
        <dbReference type="EMBL" id="KAA2235711.1"/>
    </source>
</evidence>
<organism evidence="16 17">
    <name type="scientific">Salinarimonas soli</name>
    <dbReference type="NCBI Taxonomy" id="1638099"/>
    <lineage>
        <taxon>Bacteria</taxon>
        <taxon>Pseudomonadati</taxon>
        <taxon>Pseudomonadota</taxon>
        <taxon>Alphaproteobacteria</taxon>
        <taxon>Hyphomicrobiales</taxon>
        <taxon>Salinarimonadaceae</taxon>
        <taxon>Salinarimonas</taxon>
    </lineage>
</organism>
<dbReference type="PROSITE" id="PS50851">
    <property type="entry name" value="CHEW"/>
    <property type="match status" value="2"/>
</dbReference>
<dbReference type="Gene3D" id="1.10.287.560">
    <property type="entry name" value="Histidine kinase CheA-like, homodimeric domain"/>
    <property type="match status" value="1"/>
</dbReference>
<dbReference type="Pfam" id="PF02518">
    <property type="entry name" value="HATPase_c"/>
    <property type="match status" value="1"/>
</dbReference>
<dbReference type="SUPFAM" id="SSF47384">
    <property type="entry name" value="Homodimeric domain of signal transducing histidine kinase"/>
    <property type="match status" value="1"/>
</dbReference>
<dbReference type="InterPro" id="IPR036061">
    <property type="entry name" value="CheW-like_dom_sf"/>
</dbReference>
<proteinExistence type="predicted"/>
<feature type="domain" description="Histidine kinase" evidence="12">
    <location>
        <begin position="255"/>
        <end position="494"/>
    </location>
</feature>
<evidence type="ECO:0000256" key="1">
    <source>
        <dbReference type="ARBA" id="ARBA00000085"/>
    </source>
</evidence>
<evidence type="ECO:0000256" key="4">
    <source>
        <dbReference type="ARBA" id="ARBA00022553"/>
    </source>
</evidence>
<accession>A0A5B2V9L9</accession>
<feature type="compositionally biased region" description="Pro residues" evidence="11">
    <location>
        <begin position="200"/>
        <end position="211"/>
    </location>
</feature>
<dbReference type="Gene3D" id="2.30.30.40">
    <property type="entry name" value="SH3 Domains"/>
    <property type="match status" value="1"/>
</dbReference>
<dbReference type="InterPro" id="IPR008207">
    <property type="entry name" value="Sig_transdc_His_kin_Hpt_dom"/>
</dbReference>
<dbReference type="EMBL" id="VUOA01000033">
    <property type="protein sequence ID" value="KAA2235711.1"/>
    <property type="molecule type" value="Genomic_DNA"/>
</dbReference>
<dbReference type="CDD" id="cd00156">
    <property type="entry name" value="REC"/>
    <property type="match status" value="1"/>
</dbReference>
<feature type="domain" description="Response regulatory" evidence="13">
    <location>
        <begin position="801"/>
        <end position="918"/>
    </location>
</feature>
<dbReference type="InterPro" id="IPR004105">
    <property type="entry name" value="CheA-like_dim"/>
</dbReference>
<feature type="region of interest" description="Disordered" evidence="11">
    <location>
        <begin position="175"/>
        <end position="242"/>
    </location>
</feature>